<evidence type="ECO:0000256" key="10">
    <source>
        <dbReference type="ARBA" id="ARBA00029409"/>
    </source>
</evidence>
<dbReference type="GO" id="GO:0003848">
    <property type="term" value="F:2-amino-4-hydroxy-6-hydroxymethyldihydropteridine diphosphokinase activity"/>
    <property type="evidence" value="ECO:0007669"/>
    <property type="project" value="UniProtKB-EC"/>
</dbReference>
<accession>A0A317FBB9</accession>
<dbReference type="AlphaFoldDB" id="A0A317FBB9"/>
<dbReference type="SUPFAM" id="SSF55083">
    <property type="entry name" value="6-hydroxymethyl-7,8-dihydropterin pyrophosphokinase, HPPK"/>
    <property type="match status" value="1"/>
</dbReference>
<sequence>MILVGIGANLPGPDGAPALETCRRAAVAMDALPGLRLRALSRWFATAALPAGSGAPDYVNGVALLAPRPGAAAPDPAALLAALQGIEARFGRVRPYPNAPRTLDLDLLDLDGMLRPAPDPVLPHPRMQDRAFVLAPLCDLAPGWRHPGLGRTAAQLLAAAGMAGVRALGLALAPAGADGYMEVSPS</sequence>
<evidence type="ECO:0000313" key="14">
    <source>
        <dbReference type="EMBL" id="PWS36390.1"/>
    </source>
</evidence>
<protein>
    <recommendedName>
        <fullName evidence="4">2-amino-4-hydroxy-6-hydroxymethyldihydropteridine pyrophosphokinase</fullName>
        <ecNumber evidence="3">2.7.6.3</ecNumber>
    </recommendedName>
    <alternativeName>
        <fullName evidence="11">6-hydroxymethyl-7,8-dihydropterin pyrophosphokinase</fullName>
    </alternativeName>
    <alternativeName>
        <fullName evidence="12">7,8-dihydro-6-hydroxymethylpterin-pyrophosphokinase</fullName>
    </alternativeName>
</protein>
<feature type="domain" description="7,8-dihydro-6-hydroxymethylpterin-pyrophosphokinase" evidence="13">
    <location>
        <begin position="4"/>
        <end position="142"/>
    </location>
</feature>
<dbReference type="InterPro" id="IPR000550">
    <property type="entry name" value="Hppk"/>
</dbReference>
<gene>
    <name evidence="14" type="primary">folK</name>
    <name evidence="14" type="ORF">DFH01_14575</name>
</gene>
<keyword evidence="7 14" id="KW-0418">Kinase</keyword>
<dbReference type="NCBIfam" id="TIGR01498">
    <property type="entry name" value="folK"/>
    <property type="match status" value="1"/>
</dbReference>
<keyword evidence="15" id="KW-1185">Reference proteome</keyword>
<dbReference type="RefSeq" id="WP_109871183.1">
    <property type="nucleotide sequence ID" value="NZ_QGNA01000003.1"/>
</dbReference>
<evidence type="ECO:0000256" key="6">
    <source>
        <dbReference type="ARBA" id="ARBA00022741"/>
    </source>
</evidence>
<evidence type="ECO:0000256" key="3">
    <source>
        <dbReference type="ARBA" id="ARBA00013253"/>
    </source>
</evidence>
<evidence type="ECO:0000259" key="13">
    <source>
        <dbReference type="Pfam" id="PF01288"/>
    </source>
</evidence>
<reference evidence="15" key="1">
    <citation type="submission" date="2018-05" db="EMBL/GenBank/DDBJ databases">
        <authorList>
            <person name="Du Z."/>
            <person name="Wang X."/>
        </authorList>
    </citation>
    <scope>NUCLEOTIDE SEQUENCE [LARGE SCALE GENOMIC DNA]</scope>
    <source>
        <strain evidence="15">CQN31</strain>
    </source>
</reference>
<dbReference type="PANTHER" id="PTHR43071:SF1">
    <property type="entry name" value="2-AMINO-4-HYDROXY-6-HYDROXYMETHYLDIHYDROPTERIDINE PYROPHOSPHOKINASE"/>
    <property type="match status" value="1"/>
</dbReference>
<comment type="similarity">
    <text evidence="2">Belongs to the HPPK family.</text>
</comment>
<evidence type="ECO:0000313" key="15">
    <source>
        <dbReference type="Proteomes" id="UP000245765"/>
    </source>
</evidence>
<organism evidence="14 15">
    <name type="scientific">Falsiroseomonas bella</name>
    <dbReference type="NCBI Taxonomy" id="2184016"/>
    <lineage>
        <taxon>Bacteria</taxon>
        <taxon>Pseudomonadati</taxon>
        <taxon>Pseudomonadota</taxon>
        <taxon>Alphaproteobacteria</taxon>
        <taxon>Acetobacterales</taxon>
        <taxon>Roseomonadaceae</taxon>
        <taxon>Falsiroseomonas</taxon>
    </lineage>
</organism>
<keyword evidence="9" id="KW-0289">Folate biosynthesis</keyword>
<evidence type="ECO:0000256" key="7">
    <source>
        <dbReference type="ARBA" id="ARBA00022777"/>
    </source>
</evidence>
<dbReference type="Gene3D" id="3.30.70.560">
    <property type="entry name" value="7,8-Dihydro-6-hydroxymethylpterin-pyrophosphokinase HPPK"/>
    <property type="match status" value="1"/>
</dbReference>
<dbReference type="EMBL" id="QGNA01000003">
    <property type="protein sequence ID" value="PWS36390.1"/>
    <property type="molecule type" value="Genomic_DNA"/>
</dbReference>
<evidence type="ECO:0000256" key="5">
    <source>
        <dbReference type="ARBA" id="ARBA00022679"/>
    </source>
</evidence>
<name>A0A317FBB9_9PROT</name>
<dbReference type="Proteomes" id="UP000245765">
    <property type="component" value="Unassembled WGS sequence"/>
</dbReference>
<dbReference type="GO" id="GO:0046656">
    <property type="term" value="P:folic acid biosynthetic process"/>
    <property type="evidence" value="ECO:0007669"/>
    <property type="project" value="UniProtKB-KW"/>
</dbReference>
<dbReference type="Pfam" id="PF01288">
    <property type="entry name" value="HPPK"/>
    <property type="match status" value="1"/>
</dbReference>
<dbReference type="EC" id="2.7.6.3" evidence="3"/>
<comment type="pathway">
    <text evidence="1">Cofactor biosynthesis; tetrahydrofolate biosynthesis; 2-amino-4-hydroxy-6-hydroxymethyl-7,8-dihydropteridine diphosphate from 7,8-dihydroneopterin triphosphate: step 4/4.</text>
</comment>
<dbReference type="GO" id="GO:0016301">
    <property type="term" value="F:kinase activity"/>
    <property type="evidence" value="ECO:0007669"/>
    <property type="project" value="UniProtKB-KW"/>
</dbReference>
<keyword evidence="8" id="KW-0067">ATP-binding</keyword>
<comment type="caution">
    <text evidence="14">The sequence shown here is derived from an EMBL/GenBank/DDBJ whole genome shotgun (WGS) entry which is preliminary data.</text>
</comment>
<dbReference type="PANTHER" id="PTHR43071">
    <property type="entry name" value="2-AMINO-4-HYDROXY-6-HYDROXYMETHYLDIHYDROPTERIDINE PYROPHOSPHOKINASE"/>
    <property type="match status" value="1"/>
</dbReference>
<evidence type="ECO:0000256" key="8">
    <source>
        <dbReference type="ARBA" id="ARBA00022840"/>
    </source>
</evidence>
<evidence type="ECO:0000256" key="9">
    <source>
        <dbReference type="ARBA" id="ARBA00022909"/>
    </source>
</evidence>
<keyword evidence="5" id="KW-0808">Transferase</keyword>
<dbReference type="GO" id="GO:0005524">
    <property type="term" value="F:ATP binding"/>
    <property type="evidence" value="ECO:0007669"/>
    <property type="project" value="UniProtKB-KW"/>
</dbReference>
<dbReference type="OrthoDB" id="9808041at2"/>
<keyword evidence="6" id="KW-0547">Nucleotide-binding</keyword>
<dbReference type="UniPathway" id="UPA00077">
    <property type="reaction ID" value="UER00155"/>
</dbReference>
<proteinExistence type="inferred from homology"/>
<evidence type="ECO:0000256" key="12">
    <source>
        <dbReference type="ARBA" id="ARBA00033413"/>
    </source>
</evidence>
<dbReference type="GO" id="GO:0046654">
    <property type="term" value="P:tetrahydrofolate biosynthetic process"/>
    <property type="evidence" value="ECO:0007669"/>
    <property type="project" value="UniProtKB-UniPathway"/>
</dbReference>
<evidence type="ECO:0000256" key="2">
    <source>
        <dbReference type="ARBA" id="ARBA00005810"/>
    </source>
</evidence>
<comment type="function">
    <text evidence="10">Catalyzes the transfer of pyrophosphate from adenosine triphosphate (ATP) to 6-hydroxymethyl-7,8-dihydropterin, an enzymatic step in folate biosynthesis pathway.</text>
</comment>
<evidence type="ECO:0000256" key="1">
    <source>
        <dbReference type="ARBA" id="ARBA00005051"/>
    </source>
</evidence>
<dbReference type="InterPro" id="IPR035907">
    <property type="entry name" value="Hppk_sf"/>
</dbReference>
<evidence type="ECO:0000256" key="4">
    <source>
        <dbReference type="ARBA" id="ARBA00016218"/>
    </source>
</evidence>
<evidence type="ECO:0000256" key="11">
    <source>
        <dbReference type="ARBA" id="ARBA00029766"/>
    </source>
</evidence>